<sequence>MKNAAPKAIAVTHVIEDVMRRERGRLLAGLIARLGDFQLAEDALQEASISALKLWGRAGVPHDPVAWLMKVGLNKGIDQVRARQREARNADDLADVLPDFARDDSPDAIPDERLRLIFTCCHPALEEKSRVALTLRSVCNLSTREIAAAFLDTEPAMGQRLSRAKAKLRSKGIGYSVPDPELWPDRLGTVLSTLYLIFTTGYLTEDAGPRDLCREGIFLSRLLHKLRPNEPEIEGALALMLLTEARRPARIDGDGASVPVDKQSPALWIGAHIREAQAVLASAMARRQPGPFQIKAAIADCHMMRPGPDWAQMSLLYGALWGFEPTPVVALNWAVVLAETGHVAIALQQLDSLERELDQFQPWHAARGHLLHKLGRNAEAADAYRHAILTAPTEASRRFLEVRLRNVAE</sequence>
<proteinExistence type="predicted"/>
<dbReference type="Pfam" id="PF09976">
    <property type="entry name" value="TPR_21"/>
    <property type="match status" value="1"/>
</dbReference>
<dbReference type="Gene3D" id="1.10.1740.10">
    <property type="match status" value="1"/>
</dbReference>
<feature type="domain" description="DUF6596" evidence="4">
    <location>
        <begin position="186"/>
        <end position="283"/>
    </location>
</feature>
<dbReference type="EMBL" id="PGTB01000026">
    <property type="protein sequence ID" value="PJE36929.1"/>
    <property type="molecule type" value="Genomic_DNA"/>
</dbReference>
<keyword evidence="6" id="KW-1185">Reference proteome</keyword>
<dbReference type="Pfam" id="PF04542">
    <property type="entry name" value="Sigma70_r2"/>
    <property type="match status" value="1"/>
</dbReference>
<evidence type="ECO:0000313" key="5">
    <source>
        <dbReference type="EMBL" id="PJE36929.1"/>
    </source>
</evidence>
<dbReference type="Gene3D" id="1.25.40.1040">
    <property type="match status" value="1"/>
</dbReference>
<dbReference type="Pfam" id="PF20239">
    <property type="entry name" value="DUF6596"/>
    <property type="match status" value="1"/>
</dbReference>
<dbReference type="InterPro" id="IPR007627">
    <property type="entry name" value="RNA_pol_sigma70_r2"/>
</dbReference>
<feature type="domain" description="RNA polymerase sigma factor 70 region 4 type 2" evidence="2">
    <location>
        <begin position="117"/>
        <end position="168"/>
    </location>
</feature>
<dbReference type="InterPro" id="IPR013249">
    <property type="entry name" value="RNA_pol_sigma70_r4_t2"/>
</dbReference>
<dbReference type="Gene3D" id="1.10.10.10">
    <property type="entry name" value="Winged helix-like DNA-binding domain superfamily/Winged helix DNA-binding domain"/>
    <property type="match status" value="1"/>
</dbReference>
<evidence type="ECO:0000259" key="1">
    <source>
        <dbReference type="Pfam" id="PF04542"/>
    </source>
</evidence>
<dbReference type="GO" id="GO:0003677">
    <property type="term" value="F:DNA binding"/>
    <property type="evidence" value="ECO:0007669"/>
    <property type="project" value="InterPro"/>
</dbReference>
<dbReference type="Proteomes" id="UP000231553">
    <property type="component" value="Unassembled WGS sequence"/>
</dbReference>
<evidence type="ECO:0000259" key="4">
    <source>
        <dbReference type="Pfam" id="PF20239"/>
    </source>
</evidence>
<dbReference type="InterPro" id="IPR013325">
    <property type="entry name" value="RNA_pol_sigma_r2"/>
</dbReference>
<dbReference type="GO" id="GO:0016987">
    <property type="term" value="F:sigma factor activity"/>
    <property type="evidence" value="ECO:0007669"/>
    <property type="project" value="InterPro"/>
</dbReference>
<evidence type="ECO:0000259" key="3">
    <source>
        <dbReference type="Pfam" id="PF09976"/>
    </source>
</evidence>
<dbReference type="SUPFAM" id="SSF88659">
    <property type="entry name" value="Sigma3 and sigma4 domains of RNA polymerase sigma factors"/>
    <property type="match status" value="1"/>
</dbReference>
<dbReference type="InterPro" id="IPR046531">
    <property type="entry name" value="DUF6596"/>
</dbReference>
<accession>A0A2M8J2B3</accession>
<dbReference type="InterPro" id="IPR018704">
    <property type="entry name" value="SecYEG/CpoB_TPR"/>
</dbReference>
<dbReference type="OrthoDB" id="9780299at2"/>
<dbReference type="PANTHER" id="PTHR47756:SF2">
    <property type="entry name" value="BLL6612 PROTEIN"/>
    <property type="match status" value="1"/>
</dbReference>
<comment type="caution">
    <text evidence="5">The sequence shown here is derived from an EMBL/GenBank/DDBJ whole genome shotgun (WGS) entry which is preliminary data.</text>
</comment>
<dbReference type="InterPro" id="IPR036388">
    <property type="entry name" value="WH-like_DNA-bd_sf"/>
</dbReference>
<gene>
    <name evidence="5" type="ORF">CVM52_09430</name>
</gene>
<dbReference type="SUPFAM" id="SSF88946">
    <property type="entry name" value="Sigma2 domain of RNA polymerase sigma factors"/>
    <property type="match status" value="1"/>
</dbReference>
<dbReference type="GO" id="GO:0006352">
    <property type="term" value="P:DNA-templated transcription initiation"/>
    <property type="evidence" value="ECO:0007669"/>
    <property type="project" value="InterPro"/>
</dbReference>
<organism evidence="5 6">
    <name type="scientific">Pseudooceanicola lipolyticus</name>
    <dbReference type="NCBI Taxonomy" id="2029104"/>
    <lineage>
        <taxon>Bacteria</taxon>
        <taxon>Pseudomonadati</taxon>
        <taxon>Pseudomonadota</taxon>
        <taxon>Alphaproteobacteria</taxon>
        <taxon>Rhodobacterales</taxon>
        <taxon>Paracoccaceae</taxon>
        <taxon>Pseudooceanicola</taxon>
    </lineage>
</organism>
<dbReference type="AlphaFoldDB" id="A0A2M8J2B3"/>
<dbReference type="InterPro" id="IPR013324">
    <property type="entry name" value="RNA_pol_sigma_r3/r4-like"/>
</dbReference>
<evidence type="ECO:0000313" key="6">
    <source>
        <dbReference type="Proteomes" id="UP000231553"/>
    </source>
</evidence>
<name>A0A2M8J2B3_9RHOB</name>
<reference evidence="5 6" key="1">
    <citation type="journal article" date="2018" name="Int. J. Syst. Evol. Microbiol.">
        <title>Pseudooceanicola lipolyticus sp. nov., a marine alphaproteobacterium, reclassification of Oceanicola flagellatus as Pseudooceanicola flagellatus comb. nov. and emended description of the genus Pseudooceanicola.</title>
        <authorList>
            <person name="Huang M.-M."/>
            <person name="Guo L.-L."/>
            <person name="Wu Y.-H."/>
            <person name="Lai Q.-L."/>
            <person name="Shao Z.-Z."/>
            <person name="Wang C.-S."/>
            <person name="Wu M."/>
            <person name="Xu X.-W."/>
        </authorList>
    </citation>
    <scope>NUCLEOTIDE SEQUENCE [LARGE SCALE GENOMIC DNA]</scope>
    <source>
        <strain evidence="5 6">157</strain>
    </source>
</reference>
<dbReference type="Pfam" id="PF08281">
    <property type="entry name" value="Sigma70_r4_2"/>
    <property type="match status" value="1"/>
</dbReference>
<evidence type="ECO:0000259" key="2">
    <source>
        <dbReference type="Pfam" id="PF08281"/>
    </source>
</evidence>
<protein>
    <submittedName>
        <fullName evidence="5">RNA polymerase</fullName>
    </submittedName>
</protein>
<dbReference type="PANTHER" id="PTHR47756">
    <property type="entry name" value="BLL6612 PROTEIN-RELATED"/>
    <property type="match status" value="1"/>
</dbReference>
<feature type="domain" description="RNA polymerase sigma-70 region 2" evidence="1">
    <location>
        <begin position="21"/>
        <end position="85"/>
    </location>
</feature>
<feature type="domain" description="Ancillary SecYEG translocon subunit/Cell division coordinator CpoB TPR" evidence="3">
    <location>
        <begin position="327"/>
        <end position="408"/>
    </location>
</feature>